<evidence type="ECO:0000313" key="3">
    <source>
        <dbReference type="EMBL" id="KAK2751663.1"/>
    </source>
</evidence>
<feature type="domain" description="NACHT" evidence="2">
    <location>
        <begin position="103"/>
        <end position="253"/>
    </location>
</feature>
<evidence type="ECO:0000256" key="1">
    <source>
        <dbReference type="ARBA" id="ARBA00022737"/>
    </source>
</evidence>
<keyword evidence="1" id="KW-0677">Repeat</keyword>
<dbReference type="InterPro" id="IPR036770">
    <property type="entry name" value="Ankyrin_rpt-contain_sf"/>
</dbReference>
<dbReference type="PANTHER" id="PTHR10039">
    <property type="entry name" value="AMELOGENIN"/>
    <property type="match status" value="1"/>
</dbReference>
<accession>A0AAD9YAK1</accession>
<dbReference type="SUPFAM" id="SSF52540">
    <property type="entry name" value="P-loop containing nucleoside triphosphate hydrolases"/>
    <property type="match status" value="1"/>
</dbReference>
<dbReference type="InterPro" id="IPR027417">
    <property type="entry name" value="P-loop_NTPase"/>
</dbReference>
<dbReference type="InterPro" id="IPR007111">
    <property type="entry name" value="NACHT_NTPase"/>
</dbReference>
<reference evidence="3" key="1">
    <citation type="submission" date="2023-02" db="EMBL/GenBank/DDBJ databases">
        <title>Colletotrichum kahawae CIFC_Que2 genome sequencing and assembly.</title>
        <authorList>
            <person name="Baroncelli R."/>
        </authorList>
    </citation>
    <scope>NUCLEOTIDE SEQUENCE</scope>
    <source>
        <strain evidence="3">CIFC_Que2</strain>
    </source>
</reference>
<gene>
    <name evidence="3" type="ORF">CKAH01_17853</name>
</gene>
<dbReference type="Pfam" id="PF24883">
    <property type="entry name" value="NPHP3_N"/>
    <property type="match status" value="1"/>
</dbReference>
<name>A0AAD9YAK1_COLKA</name>
<dbReference type="AlphaFoldDB" id="A0AAD9YAK1"/>
<protein>
    <submittedName>
        <fullName evidence="3">Zinc finger protein</fullName>
    </submittedName>
</protein>
<dbReference type="Gene3D" id="1.25.40.20">
    <property type="entry name" value="Ankyrin repeat-containing domain"/>
    <property type="match status" value="1"/>
</dbReference>
<comment type="caution">
    <text evidence="3">The sequence shown here is derived from an EMBL/GenBank/DDBJ whole genome shotgun (WGS) entry which is preliminary data.</text>
</comment>
<dbReference type="Gene3D" id="3.40.50.300">
    <property type="entry name" value="P-loop containing nucleotide triphosphate hydrolases"/>
    <property type="match status" value="1"/>
</dbReference>
<dbReference type="Proteomes" id="UP001281614">
    <property type="component" value="Unassembled WGS sequence"/>
</dbReference>
<dbReference type="EMBL" id="VYYT01000262">
    <property type="protein sequence ID" value="KAK2751663.1"/>
    <property type="molecule type" value="Genomic_DNA"/>
</dbReference>
<dbReference type="SUPFAM" id="SSF48403">
    <property type="entry name" value="Ankyrin repeat"/>
    <property type="match status" value="1"/>
</dbReference>
<organism evidence="3 4">
    <name type="scientific">Colletotrichum kahawae</name>
    <name type="common">Coffee berry disease fungus</name>
    <dbReference type="NCBI Taxonomy" id="34407"/>
    <lineage>
        <taxon>Eukaryota</taxon>
        <taxon>Fungi</taxon>
        <taxon>Dikarya</taxon>
        <taxon>Ascomycota</taxon>
        <taxon>Pezizomycotina</taxon>
        <taxon>Sordariomycetes</taxon>
        <taxon>Hypocreomycetidae</taxon>
        <taxon>Glomerellales</taxon>
        <taxon>Glomerellaceae</taxon>
        <taxon>Colletotrichum</taxon>
        <taxon>Colletotrichum gloeosporioides species complex</taxon>
    </lineage>
</organism>
<dbReference type="InterPro" id="IPR056884">
    <property type="entry name" value="NPHP3-like_N"/>
</dbReference>
<keyword evidence="4" id="KW-1185">Reference proteome</keyword>
<evidence type="ECO:0000313" key="4">
    <source>
        <dbReference type="Proteomes" id="UP001281614"/>
    </source>
</evidence>
<evidence type="ECO:0000259" key="2">
    <source>
        <dbReference type="PROSITE" id="PS50837"/>
    </source>
</evidence>
<dbReference type="PROSITE" id="PS50837">
    <property type="entry name" value="NACHT"/>
    <property type="match status" value="1"/>
</dbReference>
<proteinExistence type="predicted"/>
<sequence>MQSLTKRRQLLESVKLSTSLDQIHVIRRHISDVYQEQIRTANEKTQEKHLSRMAMIKEKLRASEYFLDQEIATQRRDGLDTGQWIFEEPDSLSWADPDALDHSVLYINGIPGAGKTTLVSLIISKLLEVHAPSQPLQVSSSVSYFYFKHGDVEKNSHESALRAILTQLISQNAMSSQTFLEDFSKQADVNVRSRQSLETLTKRALEEYRVSYLILDGLDECEREQAQRTMEWLLSLLEDDQDSSKTSLRLLFSGQRDGLLDNVLSGFPSIRLESKKHDADIANYCSQYASKLKQKFRLTKELETHIGSLVTKDAQGMFLYARIVLEYLFRQVSLRGLKNAISPGSFPRKLETAYQRIAATILDPEFKSEMEAARKLACVKGNMSIVNLILETYAKTANFANSGIRIGFMKAVAKGHLETVELLITYYDFTQDKDMEDGPSDPLLVACERHHASMLDLLLQNGFEFHVGVNYLKKCIPANHLRDTEEGWKTREQALKIVLESGQPQISRLEILNLATRNAQPSMVLLILSYPKTDLVEDDLFGLRLRLAPKAQYSDVVKLIDKLLQVKKAEH</sequence>